<protein>
    <recommendedName>
        <fullName evidence="4">Pseudouridine synthase</fullName>
        <ecNumber evidence="4">5.4.99.-</ecNumber>
    </recommendedName>
</protein>
<dbReference type="Pfam" id="PF00849">
    <property type="entry name" value="PseudoU_synth_2"/>
    <property type="match status" value="1"/>
</dbReference>
<comment type="similarity">
    <text evidence="1 4">Belongs to the pseudouridine synthase RsuA family.</text>
</comment>
<evidence type="ECO:0000313" key="8">
    <source>
        <dbReference type="Proteomes" id="UP001598138"/>
    </source>
</evidence>
<dbReference type="PROSITE" id="PS50889">
    <property type="entry name" value="S4"/>
    <property type="match status" value="1"/>
</dbReference>
<feature type="compositionally biased region" description="Basic and acidic residues" evidence="5">
    <location>
        <begin position="214"/>
        <end position="269"/>
    </location>
</feature>
<dbReference type="InterPro" id="IPR036986">
    <property type="entry name" value="S4_RNA-bd_sf"/>
</dbReference>
<dbReference type="SMART" id="SM00363">
    <property type="entry name" value="S4"/>
    <property type="match status" value="1"/>
</dbReference>
<dbReference type="Pfam" id="PF01479">
    <property type="entry name" value="S4"/>
    <property type="match status" value="1"/>
</dbReference>
<dbReference type="CDD" id="cd02870">
    <property type="entry name" value="PseudoU_synth_RsuA_like"/>
    <property type="match status" value="1"/>
</dbReference>
<dbReference type="Gene3D" id="3.30.70.1560">
    <property type="entry name" value="Alpha-L RNA-binding motif"/>
    <property type="match status" value="1"/>
</dbReference>
<feature type="compositionally biased region" description="Basic and acidic residues" evidence="5">
    <location>
        <begin position="165"/>
        <end position="189"/>
    </location>
</feature>
<dbReference type="SUPFAM" id="SSF55120">
    <property type="entry name" value="Pseudouridine synthase"/>
    <property type="match status" value="1"/>
</dbReference>
<dbReference type="CDD" id="cd00165">
    <property type="entry name" value="S4"/>
    <property type="match status" value="1"/>
</dbReference>
<evidence type="ECO:0000256" key="3">
    <source>
        <dbReference type="PROSITE-ProRule" id="PRU00182"/>
    </source>
</evidence>
<keyword evidence="3" id="KW-0694">RNA-binding</keyword>
<organism evidence="7 8">
    <name type="scientific">Aquirufa avitistagni</name>
    <dbReference type="NCBI Taxonomy" id="3104728"/>
    <lineage>
        <taxon>Bacteria</taxon>
        <taxon>Pseudomonadati</taxon>
        <taxon>Bacteroidota</taxon>
        <taxon>Cytophagia</taxon>
        <taxon>Cytophagales</taxon>
        <taxon>Flectobacillaceae</taxon>
        <taxon>Aquirufa</taxon>
    </lineage>
</organism>
<dbReference type="Gene3D" id="3.30.70.580">
    <property type="entry name" value="Pseudouridine synthase I, catalytic domain, N-terminal subdomain"/>
    <property type="match status" value="1"/>
</dbReference>
<dbReference type="Gene3D" id="3.10.290.10">
    <property type="entry name" value="RNA-binding S4 domain"/>
    <property type="match status" value="1"/>
</dbReference>
<dbReference type="InterPro" id="IPR006145">
    <property type="entry name" value="PsdUridine_synth_RsuA/RluA"/>
</dbReference>
<evidence type="ECO:0000313" key="7">
    <source>
        <dbReference type="EMBL" id="MFD3394195.1"/>
    </source>
</evidence>
<feature type="domain" description="RNA-binding S4" evidence="6">
    <location>
        <begin position="303"/>
        <end position="365"/>
    </location>
</feature>
<evidence type="ECO:0000256" key="5">
    <source>
        <dbReference type="SAM" id="MobiDB-lite"/>
    </source>
</evidence>
<accession>A0ABW6DH01</accession>
<feature type="compositionally biased region" description="Low complexity" evidence="5">
    <location>
        <begin position="16"/>
        <end position="37"/>
    </location>
</feature>
<keyword evidence="2 4" id="KW-0413">Isomerase</keyword>
<feature type="compositionally biased region" description="Basic and acidic residues" evidence="5">
    <location>
        <begin position="91"/>
        <end position="107"/>
    </location>
</feature>
<dbReference type="InterPro" id="IPR020094">
    <property type="entry name" value="TruA/RsuA/RluB/E/F_N"/>
</dbReference>
<feature type="compositionally biased region" description="Basic and acidic residues" evidence="5">
    <location>
        <begin position="66"/>
        <end position="82"/>
    </location>
</feature>
<sequence length="535" mass="61671">MRKRIQKDDNRRSDAPRNASASRSDSRSSSRNFGDSSTGPRSESRGERKPFNREGSSDRPYTPRAPRAEGGERRPYNREGSSDRPYTPRAPRAEGGERRPYNREGSSDRPYTPRAPRAEGGERRPYNREGSGDRPYTPRAPRAEGGERRPYNREGSSDRPYTPRAPREEGDERRPYTPRAPREEGERRAYNGKPFTPRAPRQEFDGGENSPKPYRRDGGDFEPRPELEERPSFEPREERRSFTPREEGGRKAKFSQRETFKSRNRHDEAPAFTPQYKLDRYKERAPAKIQKKIAQTERRGDEVRLNRFIANAGICSRRDADKLIEAGEIKVNNKVVTEMGYQVMPTDVVKYGNRRLNREKPAYVLLNKPKDFLTTTEDPQDRKTVMELVKNAGESRIYPVGRLDRNTTGLILLTNDGELADKLTHPSNEIEKIYQAELDKPLTDEDFEKIKAGLNLEDGEIKVDDLAKVTPDGYVIGVKIHSGKNRIVRRIFEHLGYEVTKLDRTTFAGLTKKDLPRGSWRYLTERELVKLKYLL</sequence>
<dbReference type="InterPro" id="IPR050343">
    <property type="entry name" value="RsuA_PseudoU_synthase"/>
</dbReference>
<reference evidence="7 8" key="1">
    <citation type="submission" date="2024-03" db="EMBL/GenBank/DDBJ databases">
        <title>Aquirufa genome sequencing.</title>
        <authorList>
            <person name="Pitt A."/>
            <person name="Hahn M.W."/>
        </authorList>
    </citation>
    <scope>NUCLEOTIDE SEQUENCE [LARGE SCALE GENOMIC DNA]</scope>
    <source>
        <strain evidence="7 8">OSTEICH-129V</strain>
    </source>
</reference>
<dbReference type="InterPro" id="IPR002942">
    <property type="entry name" value="S4_RNA-bd"/>
</dbReference>
<name>A0ABW6DH01_9BACT</name>
<dbReference type="InterPro" id="IPR018496">
    <property type="entry name" value="PsdUridine_synth_RsuA/RluB_CS"/>
</dbReference>
<dbReference type="PROSITE" id="PS01149">
    <property type="entry name" value="PSI_RSU"/>
    <property type="match status" value="1"/>
</dbReference>
<dbReference type="InterPro" id="IPR042092">
    <property type="entry name" value="PsdUridine_s_RsuA/RluB/E/F_cat"/>
</dbReference>
<dbReference type="SUPFAM" id="SSF55174">
    <property type="entry name" value="Alpha-L RNA-binding motif"/>
    <property type="match status" value="1"/>
</dbReference>
<evidence type="ECO:0000259" key="6">
    <source>
        <dbReference type="SMART" id="SM00363"/>
    </source>
</evidence>
<feature type="compositionally biased region" description="Basic and acidic residues" evidence="5">
    <location>
        <begin position="116"/>
        <end position="132"/>
    </location>
</feature>
<gene>
    <name evidence="7" type="ORF">U0R10_06155</name>
</gene>
<evidence type="ECO:0000256" key="2">
    <source>
        <dbReference type="ARBA" id="ARBA00023235"/>
    </source>
</evidence>
<dbReference type="EMBL" id="JBBKXZ010000002">
    <property type="protein sequence ID" value="MFD3394195.1"/>
    <property type="molecule type" value="Genomic_DNA"/>
</dbReference>
<dbReference type="EC" id="5.4.99.-" evidence="4"/>
<feature type="compositionally biased region" description="Basic and acidic residues" evidence="5">
    <location>
        <begin position="42"/>
        <end position="57"/>
    </location>
</feature>
<comment type="caution">
    <text evidence="7">The sequence shown here is derived from an EMBL/GenBank/DDBJ whole genome shotgun (WGS) entry which is preliminary data.</text>
</comment>
<feature type="region of interest" description="Disordered" evidence="5">
    <location>
        <begin position="1"/>
        <end position="277"/>
    </location>
</feature>
<dbReference type="NCBIfam" id="TIGR00093">
    <property type="entry name" value="pseudouridine synthase"/>
    <property type="match status" value="1"/>
</dbReference>
<dbReference type="PANTHER" id="PTHR47683">
    <property type="entry name" value="PSEUDOURIDINE SYNTHASE FAMILY PROTEIN-RELATED"/>
    <property type="match status" value="1"/>
</dbReference>
<feature type="compositionally biased region" description="Basic and acidic residues" evidence="5">
    <location>
        <begin position="1"/>
        <end position="15"/>
    </location>
</feature>
<proteinExistence type="inferred from homology"/>
<dbReference type="RefSeq" id="WP_377983080.1">
    <property type="nucleotide sequence ID" value="NZ_JBBKXZ010000002.1"/>
</dbReference>
<dbReference type="InterPro" id="IPR020103">
    <property type="entry name" value="PsdUridine_synth_cat_dom_sf"/>
</dbReference>
<feature type="compositionally biased region" description="Basic and acidic residues" evidence="5">
    <location>
        <begin position="141"/>
        <end position="157"/>
    </location>
</feature>
<dbReference type="PANTHER" id="PTHR47683:SF2">
    <property type="entry name" value="RNA-BINDING S4 DOMAIN-CONTAINING PROTEIN"/>
    <property type="match status" value="1"/>
</dbReference>
<dbReference type="Proteomes" id="UP001598138">
    <property type="component" value="Unassembled WGS sequence"/>
</dbReference>
<dbReference type="InterPro" id="IPR000748">
    <property type="entry name" value="PsdUridine_synth_RsuA/RluB/E/F"/>
</dbReference>
<evidence type="ECO:0000256" key="4">
    <source>
        <dbReference type="RuleBase" id="RU003887"/>
    </source>
</evidence>
<evidence type="ECO:0000256" key="1">
    <source>
        <dbReference type="ARBA" id="ARBA00008348"/>
    </source>
</evidence>
<keyword evidence="8" id="KW-1185">Reference proteome</keyword>